<proteinExistence type="predicted"/>
<dbReference type="Pfam" id="PF21537">
    <property type="entry name" value="DUF1980_C"/>
    <property type="match status" value="1"/>
</dbReference>
<dbReference type="InterPro" id="IPR048447">
    <property type="entry name" value="DUF1980_C"/>
</dbReference>
<keyword evidence="5" id="KW-1185">Reference proteome</keyword>
<evidence type="ECO:0000313" key="4">
    <source>
        <dbReference type="EMBL" id="KSU84761.1"/>
    </source>
</evidence>
<feature type="transmembrane region" description="Helical" evidence="1">
    <location>
        <begin position="29"/>
        <end position="48"/>
    </location>
</feature>
<gene>
    <name evidence="4" type="ORF">AS030_04310</name>
</gene>
<keyword evidence="1" id="KW-1133">Transmembrane helix</keyword>
<feature type="domain" description="DUF1980" evidence="3">
    <location>
        <begin position="137"/>
        <end position="277"/>
    </location>
</feature>
<dbReference type="EMBL" id="LNQN01000001">
    <property type="protein sequence ID" value="KSU84761.1"/>
    <property type="molecule type" value="Genomic_DNA"/>
</dbReference>
<dbReference type="InterPro" id="IPR052955">
    <property type="entry name" value="UPF0703_membrane_permease"/>
</dbReference>
<dbReference type="Proteomes" id="UP000054099">
    <property type="component" value="Unassembled WGS sequence"/>
</dbReference>
<dbReference type="OrthoDB" id="9770408at2"/>
<feature type="transmembrane region" description="Helical" evidence="1">
    <location>
        <begin position="80"/>
        <end position="99"/>
    </location>
</feature>
<dbReference type="InterPro" id="IPR015402">
    <property type="entry name" value="DUF1980"/>
</dbReference>
<name>A0A0V8JCQ1_9BACL</name>
<dbReference type="Pfam" id="PF09323">
    <property type="entry name" value="DUF1980"/>
    <property type="match status" value="1"/>
</dbReference>
<evidence type="ECO:0000259" key="2">
    <source>
        <dbReference type="Pfam" id="PF09323"/>
    </source>
</evidence>
<evidence type="ECO:0000256" key="1">
    <source>
        <dbReference type="SAM" id="Phobius"/>
    </source>
</evidence>
<evidence type="ECO:0000313" key="5">
    <source>
        <dbReference type="Proteomes" id="UP000054099"/>
    </source>
</evidence>
<dbReference type="PANTHER" id="PTHR40047:SF1">
    <property type="entry name" value="UPF0703 PROTEIN YCGQ"/>
    <property type="match status" value="1"/>
</dbReference>
<sequence>MMRGCLLMGFTFLIMQLHATGNISKYINMKYSYLSFSVMFALALLTIVQFRNAVKEDEGGHSCDHCDHDHSVEDTWYKKLFVYTVFAFPVITGIFLPVATMDSNIVKAKGFHFPVNQESKGDPYAQNQFLRPDTSVYYGQDAYDKLMRKEKKKYTKYDTLALNDTNFLKGMETIYNYTGDFQDKTISFKGFVYNDPDTKKNQLFIFRFGIIHCVADSGVYGMMVEMPDGVKLKDDDWITVKGKISEIYYQPFKTNIPYVKVQSWKQTSAPKEQYVYRGNN</sequence>
<dbReference type="InterPro" id="IPR048493">
    <property type="entry name" value="DUF1980_N"/>
</dbReference>
<dbReference type="RefSeq" id="WP_061968796.1">
    <property type="nucleotide sequence ID" value="NZ_CP126109.1"/>
</dbReference>
<dbReference type="PANTHER" id="PTHR40047">
    <property type="entry name" value="UPF0703 PROTEIN YCGQ"/>
    <property type="match status" value="1"/>
</dbReference>
<dbReference type="NCBIfam" id="TIGR03943">
    <property type="entry name" value="TIGR03943 family putative permease subunit"/>
    <property type="match status" value="1"/>
</dbReference>
<evidence type="ECO:0000259" key="3">
    <source>
        <dbReference type="Pfam" id="PF21537"/>
    </source>
</evidence>
<protein>
    <recommendedName>
        <fullName evidence="6">TIGR03943 family protein</fullName>
    </recommendedName>
</protein>
<keyword evidence="1" id="KW-0472">Membrane</keyword>
<keyword evidence="1" id="KW-0812">Transmembrane</keyword>
<dbReference type="AlphaFoldDB" id="A0A0V8JCQ1"/>
<organism evidence="4 5">
    <name type="scientific">Fictibacillus enclensis</name>
    <dbReference type="NCBI Taxonomy" id="1017270"/>
    <lineage>
        <taxon>Bacteria</taxon>
        <taxon>Bacillati</taxon>
        <taxon>Bacillota</taxon>
        <taxon>Bacilli</taxon>
        <taxon>Bacillales</taxon>
        <taxon>Fictibacillaceae</taxon>
        <taxon>Fictibacillus</taxon>
    </lineage>
</organism>
<evidence type="ECO:0008006" key="6">
    <source>
        <dbReference type="Google" id="ProtNLM"/>
    </source>
</evidence>
<feature type="domain" description="DUF1980" evidence="2">
    <location>
        <begin position="2"/>
        <end position="112"/>
    </location>
</feature>
<comment type="caution">
    <text evidence="4">The sequence shown here is derived from an EMBL/GenBank/DDBJ whole genome shotgun (WGS) entry which is preliminary data.</text>
</comment>
<accession>A0A0V8JCQ1</accession>
<reference evidence="4 5" key="1">
    <citation type="journal article" date="2014" name="Antonie Van Leeuwenhoek">
        <title>Fictibacillus enclensis sp. nov., isolated from marine sediment.</title>
        <authorList>
            <person name="Dastager S.G."/>
            <person name="Mawlankar R."/>
            <person name="Srinivasan K."/>
            <person name="Tang S.K."/>
            <person name="Lee J.C."/>
            <person name="Ramana V.V."/>
            <person name="Shouche Y.S."/>
        </authorList>
    </citation>
    <scope>NUCLEOTIDE SEQUENCE [LARGE SCALE GENOMIC DNA]</scope>
    <source>
        <strain evidence="4 5">NIO-1003</strain>
    </source>
</reference>